<evidence type="ECO:0000313" key="3">
    <source>
        <dbReference type="EMBL" id="TII05853.1"/>
    </source>
</evidence>
<evidence type="ECO:0000313" key="2">
    <source>
        <dbReference type="EMBL" id="CYU67618.1"/>
    </source>
</evidence>
<reference evidence="1" key="2">
    <citation type="submission" date="2016-08" db="EMBL/GenBank/DDBJ databases">
        <title>Streptococcus suis SRD478 Genome sequencing and assembly.</title>
        <authorList>
            <person name="Nicholson T.L."/>
            <person name="Bayles D.O."/>
            <person name="Shore S.M."/>
        </authorList>
    </citation>
    <scope>NUCLEOTIDE SEQUENCE [LARGE SCALE GENOMIC DNA]</scope>
    <source>
        <strain evidence="1">SRD478</strain>
    </source>
</reference>
<evidence type="ECO:0000313" key="4">
    <source>
        <dbReference type="Proteomes" id="UP000072083"/>
    </source>
</evidence>
<reference evidence="3 5" key="3">
    <citation type="submission" date="2019-04" db="EMBL/GenBank/DDBJ databases">
        <title>Genome analysis of Streptococcus suis strain WUSS286.</title>
        <authorList>
            <person name="Chen H."/>
            <person name="Gao X."/>
            <person name="Wu Z."/>
        </authorList>
    </citation>
    <scope>NUCLEOTIDE SEQUENCE [LARGE SCALE GENOMIC DNA]</scope>
    <source>
        <strain evidence="3 5">WUSS286</strain>
    </source>
</reference>
<dbReference type="AlphaFoldDB" id="A0A0Z8ET24"/>
<evidence type="ECO:0000313" key="1">
    <source>
        <dbReference type="EMBL" id="ASW50227.1"/>
    </source>
</evidence>
<evidence type="ECO:0000313" key="5">
    <source>
        <dbReference type="Proteomes" id="UP000306426"/>
    </source>
</evidence>
<dbReference type="Proteomes" id="UP000072083">
    <property type="component" value="Unassembled WGS sequence"/>
</dbReference>
<name>A0A0Z8ET24_STRSU</name>
<organism evidence="2 4">
    <name type="scientific">Streptococcus suis</name>
    <dbReference type="NCBI Taxonomy" id="1307"/>
    <lineage>
        <taxon>Bacteria</taxon>
        <taxon>Bacillati</taxon>
        <taxon>Bacillota</taxon>
        <taxon>Bacilli</taxon>
        <taxon>Lactobacillales</taxon>
        <taxon>Streptococcaceae</taxon>
        <taxon>Streptococcus</taxon>
    </lineage>
</organism>
<dbReference type="RefSeq" id="WP_044758912.1">
    <property type="nucleotide sequence ID" value="NZ_CEEJ01000054.1"/>
</dbReference>
<protein>
    <submittedName>
        <fullName evidence="2">Sakacin A production response regulator</fullName>
    </submittedName>
</protein>
<accession>A0A0Z8ET24</accession>
<gene>
    <name evidence="1" type="ORF">A7J08_08070</name>
    <name evidence="3" type="ORF">E8L09_00955</name>
    <name evidence="2" type="ORF">ERS132406_00584</name>
</gene>
<dbReference type="EMBL" id="SSXK01000002">
    <property type="protein sequence ID" value="TII05853.1"/>
    <property type="molecule type" value="Genomic_DNA"/>
</dbReference>
<dbReference type="Proteomes" id="UP000306426">
    <property type="component" value="Unassembled WGS sequence"/>
</dbReference>
<dbReference type="Proteomes" id="UP000323128">
    <property type="component" value="Chromosome"/>
</dbReference>
<dbReference type="EMBL" id="CP017088">
    <property type="protein sequence ID" value="ASW50227.1"/>
    <property type="molecule type" value="Genomic_DNA"/>
</dbReference>
<reference evidence="2 4" key="1">
    <citation type="submission" date="2016-02" db="EMBL/GenBank/DDBJ databases">
        <authorList>
            <consortium name="Pathogen Informatics"/>
        </authorList>
    </citation>
    <scope>NUCLEOTIDE SEQUENCE [LARGE SCALE GENOMIC DNA]</scope>
    <source>
        <strain evidence="2 4">LSS44</strain>
    </source>
</reference>
<sequence length="210" mass="24176">MLEQCHRYLDYQGVHYCKPEKAGASVSDMTTLRNLAQAARKEFQTLSLALAEQVSPFVPERVSQWMNQAQICRPHFWTYYRLPSASPSAPAFAIRLYGKGAEAGISVEVSFIERKKVETSLFQQNRVLNCPIQAPLYYWVQEGKVFYRLDGTEENRQILLEAVEAGRVRKVLVKYDVPFRTTASEEELRKRLTNGFSLLEPYLNMTKPTE</sequence>
<dbReference type="EMBL" id="FIGZ01000004">
    <property type="protein sequence ID" value="CYU67618.1"/>
    <property type="molecule type" value="Genomic_DNA"/>
</dbReference>
<proteinExistence type="predicted"/>